<dbReference type="CDD" id="cd08414">
    <property type="entry name" value="PBP2_LTTR_aromatics_like"/>
    <property type="match status" value="1"/>
</dbReference>
<evidence type="ECO:0000256" key="5">
    <source>
        <dbReference type="SAM" id="MobiDB-lite"/>
    </source>
</evidence>
<dbReference type="EMBL" id="VITT01000016">
    <property type="protein sequence ID" value="TWB52919.1"/>
    <property type="molecule type" value="Genomic_DNA"/>
</dbReference>
<feature type="region of interest" description="Disordered" evidence="5">
    <location>
        <begin position="1"/>
        <end position="35"/>
    </location>
</feature>
<evidence type="ECO:0000256" key="1">
    <source>
        <dbReference type="ARBA" id="ARBA00009437"/>
    </source>
</evidence>
<dbReference type="InterPro" id="IPR005119">
    <property type="entry name" value="LysR_subst-bd"/>
</dbReference>
<dbReference type="Gene3D" id="3.40.190.10">
    <property type="entry name" value="Periplasmic binding protein-like II"/>
    <property type="match status" value="2"/>
</dbReference>
<comment type="caution">
    <text evidence="7">The sequence shown here is derived from an EMBL/GenBank/DDBJ whole genome shotgun (WGS) entry which is preliminary data.</text>
</comment>
<dbReference type="PRINTS" id="PR00039">
    <property type="entry name" value="HTHLYSR"/>
</dbReference>
<feature type="compositionally biased region" description="Polar residues" evidence="5">
    <location>
        <begin position="15"/>
        <end position="28"/>
    </location>
</feature>
<dbReference type="Pfam" id="PF03466">
    <property type="entry name" value="LysR_substrate"/>
    <property type="match status" value="1"/>
</dbReference>
<dbReference type="GO" id="GO:0003677">
    <property type="term" value="F:DNA binding"/>
    <property type="evidence" value="ECO:0007669"/>
    <property type="project" value="UniProtKB-KW"/>
</dbReference>
<gene>
    <name evidence="7" type="ORF">FBZ92_11650</name>
</gene>
<evidence type="ECO:0000256" key="3">
    <source>
        <dbReference type="ARBA" id="ARBA00023125"/>
    </source>
</evidence>
<evidence type="ECO:0000313" key="8">
    <source>
        <dbReference type="Proteomes" id="UP000318050"/>
    </source>
</evidence>
<dbReference type="PANTHER" id="PTHR30346:SF0">
    <property type="entry name" value="HCA OPERON TRANSCRIPTIONAL ACTIVATOR HCAR"/>
    <property type="match status" value="1"/>
</dbReference>
<evidence type="ECO:0000256" key="4">
    <source>
        <dbReference type="ARBA" id="ARBA00023163"/>
    </source>
</evidence>
<dbReference type="SUPFAM" id="SSF46785">
    <property type="entry name" value="Winged helix' DNA-binding domain"/>
    <property type="match status" value="1"/>
</dbReference>
<dbReference type="Proteomes" id="UP000318050">
    <property type="component" value="Unassembled WGS sequence"/>
</dbReference>
<reference evidence="7 8" key="1">
    <citation type="submission" date="2019-06" db="EMBL/GenBank/DDBJ databases">
        <title>Genomic Encyclopedia of Type Strains, Phase IV (KMG-V): Genome sequencing to study the core and pangenomes of soil and plant-associated prokaryotes.</title>
        <authorList>
            <person name="Whitman W."/>
        </authorList>
    </citation>
    <scope>NUCLEOTIDE SEQUENCE [LARGE SCALE GENOMIC DNA]</scope>
    <source>
        <strain evidence="7 8">BR 11140</strain>
    </source>
</reference>
<evidence type="ECO:0000259" key="6">
    <source>
        <dbReference type="PROSITE" id="PS50931"/>
    </source>
</evidence>
<feature type="domain" description="HTH lysR-type" evidence="6">
    <location>
        <begin position="44"/>
        <end position="101"/>
    </location>
</feature>
<dbReference type="PANTHER" id="PTHR30346">
    <property type="entry name" value="TRANSCRIPTIONAL DUAL REGULATOR HCAR-RELATED"/>
    <property type="match status" value="1"/>
</dbReference>
<keyword evidence="4" id="KW-0804">Transcription</keyword>
<keyword evidence="3 7" id="KW-0238">DNA-binding</keyword>
<dbReference type="SUPFAM" id="SSF53850">
    <property type="entry name" value="Periplasmic binding protein-like II"/>
    <property type="match status" value="1"/>
</dbReference>
<dbReference type="InterPro" id="IPR036390">
    <property type="entry name" value="WH_DNA-bd_sf"/>
</dbReference>
<dbReference type="Pfam" id="PF00126">
    <property type="entry name" value="HTH_1"/>
    <property type="match status" value="1"/>
</dbReference>
<dbReference type="GO" id="GO:0032993">
    <property type="term" value="C:protein-DNA complex"/>
    <property type="evidence" value="ECO:0007669"/>
    <property type="project" value="TreeGrafter"/>
</dbReference>
<dbReference type="InterPro" id="IPR036388">
    <property type="entry name" value="WH-like_DNA-bd_sf"/>
</dbReference>
<keyword evidence="2" id="KW-0805">Transcription regulation</keyword>
<proteinExistence type="inferred from homology"/>
<dbReference type="PROSITE" id="PS50931">
    <property type="entry name" value="HTH_LYSR"/>
    <property type="match status" value="1"/>
</dbReference>
<comment type="similarity">
    <text evidence="1">Belongs to the LysR transcriptional regulatory family.</text>
</comment>
<dbReference type="InterPro" id="IPR000847">
    <property type="entry name" value="LysR_HTH_N"/>
</dbReference>
<protein>
    <submittedName>
        <fullName evidence="7">DNA-binding transcriptional LysR family regulator</fullName>
    </submittedName>
</protein>
<dbReference type="AlphaFoldDB" id="A0A560I4L5"/>
<dbReference type="Gene3D" id="1.10.10.10">
    <property type="entry name" value="Winged helix-like DNA-binding domain superfamily/Winged helix DNA-binding domain"/>
    <property type="match status" value="1"/>
</dbReference>
<accession>A0A560I4L5</accession>
<sequence length="346" mass="38113">MSDSEPTQRRPAQTGRASHNQGGLSSSTDDVHMGGQTRASTGLVELRDLRLAVIASQHRSLRQAAEAINIRQSTLSRRLRDLEYCLGSVLFERTNGGTRLTLAGREFLASVRHILGETDGAVRRLQARSRGENGRLSIGIYASLSTGNLFATLIEHHRQHPAVEIHTVDGGHDQLQCALSDNSVDIAIMTASRSGWDDRMLPLWSERVIAAIYTDHPLANNDLIYWSELAGEPILLPQYGPGPELERMLIAQLRDYGPQRLIRQESGLDRMLSLAAANYGVLLMLEGGTGVRHEGLVYKEVHNGDGPTRLNFAAYWREANGNPTLAPFLALLRQRYPDLSGARGPD</sequence>
<name>A0A560I4L5_9PROT</name>
<evidence type="ECO:0000313" key="7">
    <source>
        <dbReference type="EMBL" id="TWB52919.1"/>
    </source>
</evidence>
<dbReference type="GO" id="GO:0003700">
    <property type="term" value="F:DNA-binding transcription factor activity"/>
    <property type="evidence" value="ECO:0007669"/>
    <property type="project" value="InterPro"/>
</dbReference>
<organism evidence="7 8">
    <name type="scientific">Nitrospirillum amazonense</name>
    <dbReference type="NCBI Taxonomy" id="28077"/>
    <lineage>
        <taxon>Bacteria</taxon>
        <taxon>Pseudomonadati</taxon>
        <taxon>Pseudomonadota</taxon>
        <taxon>Alphaproteobacteria</taxon>
        <taxon>Rhodospirillales</taxon>
        <taxon>Azospirillaceae</taxon>
        <taxon>Nitrospirillum</taxon>
    </lineage>
</organism>
<evidence type="ECO:0000256" key="2">
    <source>
        <dbReference type="ARBA" id="ARBA00023015"/>
    </source>
</evidence>